<evidence type="ECO:0000256" key="4">
    <source>
        <dbReference type="ARBA" id="ARBA00022781"/>
    </source>
</evidence>
<evidence type="ECO:0000256" key="11">
    <source>
        <dbReference type="HAMAP-Rule" id="MF_01398"/>
    </source>
</evidence>
<keyword evidence="8 11" id="KW-0066">ATP synthesis</keyword>
<gene>
    <name evidence="11" type="primary">atpF</name>
    <name evidence="14" type="ORF">C7B82_26695</name>
</gene>
<comment type="subunit">
    <text evidence="11">F-type ATPases have 2 components, F(1) - the catalytic core - and F(0) - the membrane proton channel. F(1) has five subunits: alpha(3), beta(3), gamma(1), delta(1), epsilon(1). F(0) has four main subunits: a(1), b(1), b'(1) and c(10-14). The alpha and beta chains form an alternating ring which encloses part of the gamma chain. F(1) is attached to F(0) by a central stalk formed by the gamma and epsilon chains, while a peripheral stalk is formed by the delta, b and b' chains.</text>
</comment>
<dbReference type="NCBIfam" id="NF005606">
    <property type="entry name" value="PRK07352.1"/>
    <property type="match status" value="1"/>
</dbReference>
<organism evidence="14 15">
    <name type="scientific">Stenomitos frigidus ULC18</name>
    <dbReference type="NCBI Taxonomy" id="2107698"/>
    <lineage>
        <taxon>Bacteria</taxon>
        <taxon>Bacillati</taxon>
        <taxon>Cyanobacteriota</taxon>
        <taxon>Cyanophyceae</taxon>
        <taxon>Leptolyngbyales</taxon>
        <taxon>Leptolyngbyaceae</taxon>
        <taxon>Stenomitos</taxon>
    </lineage>
</organism>
<keyword evidence="3 11" id="KW-0812">Transmembrane</keyword>
<keyword evidence="6 11" id="KW-0406">Ion transport</keyword>
<dbReference type="RefSeq" id="WP_106259846.1">
    <property type="nucleotide sequence ID" value="NZ_CAWNSW010000105.1"/>
</dbReference>
<dbReference type="Pfam" id="PF00430">
    <property type="entry name" value="ATP-synt_B"/>
    <property type="match status" value="1"/>
</dbReference>
<evidence type="ECO:0000256" key="12">
    <source>
        <dbReference type="RuleBase" id="RU003848"/>
    </source>
</evidence>
<keyword evidence="7 11" id="KW-0472">Membrane</keyword>
<evidence type="ECO:0000256" key="9">
    <source>
        <dbReference type="ARBA" id="ARBA00025198"/>
    </source>
</evidence>
<reference evidence="15" key="1">
    <citation type="submission" date="2018-02" db="EMBL/GenBank/DDBJ databases">
        <authorList>
            <person name="Moore K."/>
            <person name="Momper L."/>
        </authorList>
    </citation>
    <scope>NUCLEOTIDE SEQUENCE [LARGE SCALE GENOMIC DNA]</scope>
    <source>
        <strain evidence="15">ULC18</strain>
    </source>
</reference>
<dbReference type="SUPFAM" id="SSF81573">
    <property type="entry name" value="F1F0 ATP synthase subunit B, membrane domain"/>
    <property type="match status" value="1"/>
</dbReference>
<comment type="subcellular location">
    <subcellularLocation>
        <location evidence="11">Cellular thylakoid membrane</location>
        <topology evidence="11">Single-pass membrane protein</topology>
    </subcellularLocation>
    <subcellularLocation>
        <location evidence="10">Endomembrane system</location>
        <topology evidence="10">Single-pass membrane protein</topology>
    </subcellularLocation>
</comment>
<dbReference type="CDD" id="cd06503">
    <property type="entry name" value="ATP-synt_Fo_b"/>
    <property type="match status" value="1"/>
</dbReference>
<evidence type="ECO:0000256" key="1">
    <source>
        <dbReference type="ARBA" id="ARBA00022448"/>
    </source>
</evidence>
<comment type="caution">
    <text evidence="14">The sequence shown here is derived from an EMBL/GenBank/DDBJ whole genome shotgun (WGS) entry which is preliminary data.</text>
</comment>
<evidence type="ECO:0000256" key="7">
    <source>
        <dbReference type="ARBA" id="ARBA00023136"/>
    </source>
</evidence>
<accession>A0A2T1DVU7</accession>
<evidence type="ECO:0000256" key="13">
    <source>
        <dbReference type="SAM" id="Coils"/>
    </source>
</evidence>
<keyword evidence="11" id="KW-0793">Thylakoid</keyword>
<keyword evidence="13" id="KW-0175">Coiled coil</keyword>
<sequence>MEMLLKLAIGANVLAAEAAESAETGGFGINFDILETNLINLAIVIGVLIYFGRGFLTKTLGDRRSAIETAIKEAEQRKKQAVSALAEQQQKLAQAQGEAETIRASAQEAAKAAKAEIVAKAEQDIQRMREAASQDLSADQARVITELRQRVAALAIQRVEAELPSRLNDSVQQQLIDRSIAMLVGGDQ</sequence>
<keyword evidence="2 11" id="KW-0138">CF(0)</keyword>
<evidence type="ECO:0000313" key="15">
    <source>
        <dbReference type="Proteomes" id="UP000239576"/>
    </source>
</evidence>
<dbReference type="GO" id="GO:0031676">
    <property type="term" value="C:plasma membrane-derived thylakoid membrane"/>
    <property type="evidence" value="ECO:0007669"/>
    <property type="project" value="UniProtKB-SubCell"/>
</dbReference>
<comment type="function">
    <text evidence="11">Component of the F(0) channel, it forms part of the peripheral stalk, linking F(1) to F(0).</text>
</comment>
<evidence type="ECO:0000256" key="8">
    <source>
        <dbReference type="ARBA" id="ARBA00023310"/>
    </source>
</evidence>
<comment type="function">
    <text evidence="9 11">F(1)F(0) ATP synthase produces ATP from ADP in the presence of a proton or sodium gradient. F-type ATPases consist of two structural domains, F(1) containing the extramembraneous catalytic core and F(0) containing the membrane proton channel, linked together by a central stalk and a peripheral stalk. During catalysis, ATP synthesis in the catalytic domain of F(1) is coupled via a rotary mechanism of the central stalk subunits to proton translocation.</text>
</comment>
<evidence type="ECO:0000313" key="14">
    <source>
        <dbReference type="EMBL" id="PSB24610.1"/>
    </source>
</evidence>
<protein>
    <recommendedName>
        <fullName evidence="11">ATP synthase subunit b</fullName>
    </recommendedName>
    <alternativeName>
        <fullName evidence="11">ATP synthase F(0) sector subunit b</fullName>
    </alternativeName>
    <alternativeName>
        <fullName evidence="11">ATPase subunit I</fullName>
    </alternativeName>
    <alternativeName>
        <fullName evidence="11">F-type ATPase subunit b</fullName>
        <shortName evidence="11">F-ATPase subunit b</shortName>
    </alternativeName>
</protein>
<reference evidence="14 15" key="2">
    <citation type="submission" date="2018-03" db="EMBL/GenBank/DDBJ databases">
        <title>The ancient ancestry and fast evolution of plastids.</title>
        <authorList>
            <person name="Moore K.R."/>
            <person name="Magnabosco C."/>
            <person name="Momper L."/>
            <person name="Gold D.A."/>
            <person name="Bosak T."/>
            <person name="Fournier G.P."/>
        </authorList>
    </citation>
    <scope>NUCLEOTIDE SEQUENCE [LARGE SCALE GENOMIC DNA]</scope>
    <source>
        <strain evidence="14 15">ULC18</strain>
    </source>
</reference>
<dbReference type="AlphaFoldDB" id="A0A2T1DVU7"/>
<dbReference type="GO" id="GO:0045259">
    <property type="term" value="C:proton-transporting ATP synthase complex"/>
    <property type="evidence" value="ECO:0007669"/>
    <property type="project" value="UniProtKB-KW"/>
</dbReference>
<evidence type="ECO:0000256" key="10">
    <source>
        <dbReference type="ARBA" id="ARBA00037847"/>
    </source>
</evidence>
<dbReference type="GO" id="GO:0012505">
    <property type="term" value="C:endomembrane system"/>
    <property type="evidence" value="ECO:0007669"/>
    <property type="project" value="UniProtKB-SubCell"/>
</dbReference>
<evidence type="ECO:0000256" key="2">
    <source>
        <dbReference type="ARBA" id="ARBA00022547"/>
    </source>
</evidence>
<evidence type="ECO:0000256" key="6">
    <source>
        <dbReference type="ARBA" id="ARBA00023065"/>
    </source>
</evidence>
<proteinExistence type="inferred from homology"/>
<feature type="coiled-coil region" evidence="13">
    <location>
        <begin position="64"/>
        <end position="131"/>
    </location>
</feature>
<feature type="transmembrane region" description="Helical" evidence="11">
    <location>
        <begin position="39"/>
        <end position="56"/>
    </location>
</feature>
<dbReference type="InterPro" id="IPR028987">
    <property type="entry name" value="ATP_synth_B-like_membr_sf"/>
</dbReference>
<keyword evidence="15" id="KW-1185">Reference proteome</keyword>
<dbReference type="OrthoDB" id="461217at2"/>
<comment type="similarity">
    <text evidence="11 12">Belongs to the ATPase B chain family.</text>
</comment>
<evidence type="ECO:0000256" key="5">
    <source>
        <dbReference type="ARBA" id="ARBA00022989"/>
    </source>
</evidence>
<evidence type="ECO:0000256" key="3">
    <source>
        <dbReference type="ARBA" id="ARBA00022692"/>
    </source>
</evidence>
<dbReference type="Proteomes" id="UP000239576">
    <property type="component" value="Unassembled WGS sequence"/>
</dbReference>
<dbReference type="HAMAP" id="MF_01398">
    <property type="entry name" value="ATP_synth_b_bprime"/>
    <property type="match status" value="1"/>
</dbReference>
<dbReference type="PANTHER" id="PTHR34264">
    <property type="entry name" value="ATP SYNTHASE SUBUNIT B, CHLOROPLASTIC"/>
    <property type="match status" value="1"/>
</dbReference>
<name>A0A2T1DVU7_9CYAN</name>
<keyword evidence="5 11" id="KW-1133">Transmembrane helix</keyword>
<dbReference type="InterPro" id="IPR002146">
    <property type="entry name" value="ATP_synth_b/b'su_bac/chlpt"/>
</dbReference>
<keyword evidence="4 11" id="KW-0375">Hydrogen ion transport</keyword>
<dbReference type="GO" id="GO:0046933">
    <property type="term" value="F:proton-transporting ATP synthase activity, rotational mechanism"/>
    <property type="evidence" value="ECO:0007669"/>
    <property type="project" value="UniProtKB-UniRule"/>
</dbReference>
<dbReference type="PANTHER" id="PTHR34264:SF3">
    <property type="entry name" value="ATP SYNTHASE SUBUNIT B, CHLOROPLASTIC"/>
    <property type="match status" value="1"/>
</dbReference>
<dbReference type="EMBL" id="PVWK01000142">
    <property type="protein sequence ID" value="PSB24610.1"/>
    <property type="molecule type" value="Genomic_DNA"/>
</dbReference>
<keyword evidence="1 11" id="KW-0813">Transport</keyword>